<evidence type="ECO:0000256" key="3">
    <source>
        <dbReference type="ARBA" id="ARBA00022679"/>
    </source>
</evidence>
<evidence type="ECO:0000256" key="1">
    <source>
        <dbReference type="ARBA" id="ARBA00004651"/>
    </source>
</evidence>
<evidence type="ECO:0000256" key="4">
    <source>
        <dbReference type="ARBA" id="ARBA00022692"/>
    </source>
</evidence>
<comment type="subcellular location">
    <subcellularLocation>
        <location evidence="1">Cell membrane</location>
        <topology evidence="1">Multi-pass membrane protein</topology>
    </subcellularLocation>
</comment>
<proteinExistence type="predicted"/>
<evidence type="ECO:0000256" key="5">
    <source>
        <dbReference type="ARBA" id="ARBA00022989"/>
    </source>
</evidence>
<keyword evidence="4 7" id="KW-0812">Transmembrane</keyword>
<keyword evidence="5 7" id="KW-1133">Transmembrane helix</keyword>
<dbReference type="EMBL" id="LCKX01000001">
    <property type="protein sequence ID" value="KKU08294.1"/>
    <property type="molecule type" value="Genomic_DNA"/>
</dbReference>
<accession>A0A0G1MJC9</accession>
<evidence type="ECO:0000313" key="9">
    <source>
        <dbReference type="Proteomes" id="UP000033999"/>
    </source>
</evidence>
<feature type="transmembrane region" description="Helical" evidence="7">
    <location>
        <begin position="44"/>
        <end position="66"/>
    </location>
</feature>
<evidence type="ECO:0008006" key="10">
    <source>
        <dbReference type="Google" id="ProtNLM"/>
    </source>
</evidence>
<reference evidence="8 9" key="1">
    <citation type="journal article" date="2015" name="Nature">
        <title>rRNA introns, odd ribosomes, and small enigmatic genomes across a large radiation of phyla.</title>
        <authorList>
            <person name="Brown C.T."/>
            <person name="Hug L.A."/>
            <person name="Thomas B.C."/>
            <person name="Sharon I."/>
            <person name="Castelle C.J."/>
            <person name="Singh A."/>
            <person name="Wilkins M.J."/>
            <person name="Williams K.H."/>
            <person name="Banfield J.F."/>
        </authorList>
    </citation>
    <scope>NUCLEOTIDE SEQUENCE [LARGE SCALE GENOMIC DNA]</scope>
</reference>
<evidence type="ECO:0000256" key="6">
    <source>
        <dbReference type="ARBA" id="ARBA00023136"/>
    </source>
</evidence>
<dbReference type="GO" id="GO:0016780">
    <property type="term" value="F:phosphotransferase activity, for other substituted phosphate groups"/>
    <property type="evidence" value="ECO:0007669"/>
    <property type="project" value="InterPro"/>
</dbReference>
<sequence length="344" mass="37525">MMYGITFVISFLLALGAAYAVRRVALFYNIIDTPDGRRKKHETSRPLLGGVAIYASFFIVLFGIYFLRPEYFVNITRIQLIALFCGSTILMLGGYADDRYTLVPRNQFLFPLLATLTILVGGVNITQITNPFGGASFDIGAFVAGGVPFVAGAIVFVWLMGLMYTTKILDGVDGLVGGITAIGAFIIFLLTQSPRFFQQDVGLVSLIFIGACLGFLVLNFPPAKLFLGEGGSLFTGFILGNLAIIAGSKIATTLLVMGLPMVDLAYTIYRRIRSGASPFKGDAEHLHFRLLQKGFTARRLVLVKYLFAALFGVSTLMLQSSQKIVALFFLVCLSVAFIKFAHRP</sequence>
<dbReference type="Proteomes" id="UP000033999">
    <property type="component" value="Unassembled WGS sequence"/>
</dbReference>
<dbReference type="GO" id="GO:0044038">
    <property type="term" value="P:cell wall macromolecule biosynthetic process"/>
    <property type="evidence" value="ECO:0007669"/>
    <property type="project" value="TreeGrafter"/>
</dbReference>
<gene>
    <name evidence="8" type="ORF">UX10_C0001G0053</name>
</gene>
<dbReference type="AlphaFoldDB" id="A0A0G1MJC9"/>
<comment type="caution">
    <text evidence="8">The sequence shown here is derived from an EMBL/GenBank/DDBJ whole genome shotgun (WGS) entry which is preliminary data.</text>
</comment>
<feature type="transmembrane region" description="Helical" evidence="7">
    <location>
        <begin position="300"/>
        <end position="318"/>
    </location>
</feature>
<feature type="transmembrane region" description="Helical" evidence="7">
    <location>
        <begin position="203"/>
        <end position="221"/>
    </location>
</feature>
<dbReference type="Pfam" id="PF00953">
    <property type="entry name" value="Glycos_transf_4"/>
    <property type="match status" value="1"/>
</dbReference>
<keyword evidence="6 7" id="KW-0472">Membrane</keyword>
<dbReference type="CDD" id="cd06853">
    <property type="entry name" value="GT_WecA_like"/>
    <property type="match status" value="1"/>
</dbReference>
<dbReference type="InterPro" id="IPR000715">
    <property type="entry name" value="Glycosyl_transferase_4"/>
</dbReference>
<feature type="transmembrane region" description="Helical" evidence="7">
    <location>
        <begin position="78"/>
        <end position="96"/>
    </location>
</feature>
<dbReference type="GO" id="GO:0009103">
    <property type="term" value="P:lipopolysaccharide biosynthetic process"/>
    <property type="evidence" value="ECO:0007669"/>
    <property type="project" value="TreeGrafter"/>
</dbReference>
<keyword evidence="3" id="KW-0808">Transferase</keyword>
<dbReference type="GO" id="GO:0005886">
    <property type="term" value="C:plasma membrane"/>
    <property type="evidence" value="ECO:0007669"/>
    <property type="project" value="UniProtKB-SubCell"/>
</dbReference>
<feature type="transmembrane region" description="Helical" evidence="7">
    <location>
        <begin position="233"/>
        <end position="262"/>
    </location>
</feature>
<evidence type="ECO:0000256" key="2">
    <source>
        <dbReference type="ARBA" id="ARBA00022475"/>
    </source>
</evidence>
<dbReference type="PANTHER" id="PTHR22926:SF3">
    <property type="entry name" value="UNDECAPRENYL-PHOSPHATE ALPHA-N-ACETYLGLUCOSAMINYL 1-PHOSPHATE TRANSFERASE"/>
    <property type="match status" value="1"/>
</dbReference>
<protein>
    <recommendedName>
        <fullName evidence="10">UDP-N-acetylmuramyl pentapeptide phosphotransferase/UDP-N-acetylglucosamine-1-phosphate transferase</fullName>
    </recommendedName>
</protein>
<dbReference type="PANTHER" id="PTHR22926">
    <property type="entry name" value="PHOSPHO-N-ACETYLMURAMOYL-PENTAPEPTIDE-TRANSFERASE"/>
    <property type="match status" value="1"/>
</dbReference>
<dbReference type="GO" id="GO:0071555">
    <property type="term" value="P:cell wall organization"/>
    <property type="evidence" value="ECO:0007669"/>
    <property type="project" value="TreeGrafter"/>
</dbReference>
<feature type="transmembrane region" description="Helical" evidence="7">
    <location>
        <begin position="108"/>
        <end position="127"/>
    </location>
</feature>
<name>A0A0G1MJC9_9BACT</name>
<evidence type="ECO:0000256" key="7">
    <source>
        <dbReference type="SAM" id="Phobius"/>
    </source>
</evidence>
<keyword evidence="2" id="KW-1003">Cell membrane</keyword>
<organism evidence="8 9">
    <name type="scientific">Candidatus Magasanikbacteria bacterium GW2011_GWA2_45_39</name>
    <dbReference type="NCBI Taxonomy" id="1619041"/>
    <lineage>
        <taxon>Bacteria</taxon>
        <taxon>Candidatus Magasanikiibacteriota</taxon>
    </lineage>
</organism>
<feature type="transmembrane region" description="Helical" evidence="7">
    <location>
        <begin position="139"/>
        <end position="160"/>
    </location>
</feature>
<feature type="transmembrane region" description="Helical" evidence="7">
    <location>
        <begin position="324"/>
        <end position="341"/>
    </location>
</feature>
<evidence type="ECO:0000313" key="8">
    <source>
        <dbReference type="EMBL" id="KKU08294.1"/>
    </source>
</evidence>
<feature type="transmembrane region" description="Helical" evidence="7">
    <location>
        <begin position="172"/>
        <end position="191"/>
    </location>
</feature>